<dbReference type="PANTHER" id="PTHR46327:SF2">
    <property type="entry name" value="SEQUENCE-SPECIFIC DNA BINDING TRANSCRIPTION FACTOR"/>
    <property type="match status" value="1"/>
</dbReference>
<gene>
    <name evidence="3" type="ORF">HUJ06_004352</name>
</gene>
<protein>
    <recommendedName>
        <fullName evidence="2">Myb/SANT-like DNA-binding domain-containing protein</fullName>
    </recommendedName>
</protein>
<reference evidence="3 4" key="1">
    <citation type="journal article" date="2020" name="Mol. Biol. Evol.">
        <title>Distinct Expression and Methylation Patterns for Genes with Different Fates following a Single Whole-Genome Duplication in Flowering Plants.</title>
        <authorList>
            <person name="Shi T."/>
            <person name="Rahmani R.S."/>
            <person name="Gugger P.F."/>
            <person name="Wang M."/>
            <person name="Li H."/>
            <person name="Zhang Y."/>
            <person name="Li Z."/>
            <person name="Wang Q."/>
            <person name="Van de Peer Y."/>
            <person name="Marchal K."/>
            <person name="Chen J."/>
        </authorList>
    </citation>
    <scope>NUCLEOTIDE SEQUENCE [LARGE SCALE GENOMIC DNA]</scope>
    <source>
        <tissue evidence="3">Leaf</tissue>
    </source>
</reference>
<sequence length="105" mass="11724">MEKGFYVSPQQCEDKFNDLNKRYKRVCAYQNSCGGGVGGAHHALEAVLESANHQRQQHCFHSPMATADATARNPKSISKSESEGLKLGNREEEEEHDGEDDDNEK</sequence>
<dbReference type="Gene3D" id="1.10.10.60">
    <property type="entry name" value="Homeodomain-like"/>
    <property type="match status" value="1"/>
</dbReference>
<dbReference type="Pfam" id="PF13837">
    <property type="entry name" value="Myb_DNA-bind_4"/>
    <property type="match status" value="1"/>
</dbReference>
<comment type="caution">
    <text evidence="3">The sequence shown here is derived from an EMBL/GenBank/DDBJ whole genome shotgun (WGS) entry which is preliminary data.</text>
</comment>
<feature type="domain" description="Myb/SANT-like DNA-binding" evidence="2">
    <location>
        <begin position="2"/>
        <end position="29"/>
    </location>
</feature>
<keyword evidence="4" id="KW-1185">Reference proteome</keyword>
<evidence type="ECO:0000256" key="1">
    <source>
        <dbReference type="SAM" id="MobiDB-lite"/>
    </source>
</evidence>
<name>A0A822ZLP7_NELNU</name>
<dbReference type="InterPro" id="IPR044822">
    <property type="entry name" value="Myb_DNA-bind_4"/>
</dbReference>
<feature type="compositionally biased region" description="Acidic residues" evidence="1">
    <location>
        <begin position="91"/>
        <end position="105"/>
    </location>
</feature>
<evidence type="ECO:0000313" key="4">
    <source>
        <dbReference type="Proteomes" id="UP000607653"/>
    </source>
</evidence>
<accession>A0A822ZLP7</accession>
<dbReference type="Proteomes" id="UP000607653">
    <property type="component" value="Unassembled WGS sequence"/>
</dbReference>
<organism evidence="3 4">
    <name type="scientific">Nelumbo nucifera</name>
    <name type="common">Sacred lotus</name>
    <dbReference type="NCBI Taxonomy" id="4432"/>
    <lineage>
        <taxon>Eukaryota</taxon>
        <taxon>Viridiplantae</taxon>
        <taxon>Streptophyta</taxon>
        <taxon>Embryophyta</taxon>
        <taxon>Tracheophyta</taxon>
        <taxon>Spermatophyta</taxon>
        <taxon>Magnoliopsida</taxon>
        <taxon>Proteales</taxon>
        <taxon>Nelumbonaceae</taxon>
        <taxon>Nelumbo</taxon>
    </lineage>
</organism>
<dbReference type="AlphaFoldDB" id="A0A822ZLP7"/>
<proteinExistence type="predicted"/>
<dbReference type="PANTHER" id="PTHR46327">
    <property type="entry name" value="F16F4.11 PROTEIN-RELATED"/>
    <property type="match status" value="1"/>
</dbReference>
<feature type="compositionally biased region" description="Basic and acidic residues" evidence="1">
    <location>
        <begin position="78"/>
        <end position="90"/>
    </location>
</feature>
<evidence type="ECO:0000313" key="3">
    <source>
        <dbReference type="EMBL" id="DAD46122.1"/>
    </source>
</evidence>
<evidence type="ECO:0000259" key="2">
    <source>
        <dbReference type="Pfam" id="PF13837"/>
    </source>
</evidence>
<dbReference type="EMBL" id="DUZY01000007">
    <property type="protein sequence ID" value="DAD46122.1"/>
    <property type="molecule type" value="Genomic_DNA"/>
</dbReference>
<feature type="region of interest" description="Disordered" evidence="1">
    <location>
        <begin position="52"/>
        <end position="105"/>
    </location>
</feature>